<protein>
    <submittedName>
        <fullName evidence="1">Uncharacterized protein</fullName>
    </submittedName>
</protein>
<accession>A0A448WK79</accession>
<keyword evidence="2" id="KW-1185">Reference proteome</keyword>
<dbReference type="Proteomes" id="UP000784294">
    <property type="component" value="Unassembled WGS sequence"/>
</dbReference>
<organism evidence="1 2">
    <name type="scientific">Protopolystoma xenopodis</name>
    <dbReference type="NCBI Taxonomy" id="117903"/>
    <lineage>
        <taxon>Eukaryota</taxon>
        <taxon>Metazoa</taxon>
        <taxon>Spiralia</taxon>
        <taxon>Lophotrochozoa</taxon>
        <taxon>Platyhelminthes</taxon>
        <taxon>Monogenea</taxon>
        <taxon>Polyopisthocotylea</taxon>
        <taxon>Polystomatidea</taxon>
        <taxon>Polystomatidae</taxon>
        <taxon>Protopolystoma</taxon>
    </lineage>
</organism>
<dbReference type="EMBL" id="CAAALY010018695">
    <property type="protein sequence ID" value="VEL13721.1"/>
    <property type="molecule type" value="Genomic_DNA"/>
</dbReference>
<evidence type="ECO:0000313" key="1">
    <source>
        <dbReference type="EMBL" id="VEL13721.1"/>
    </source>
</evidence>
<name>A0A448WK79_9PLAT</name>
<reference evidence="1" key="1">
    <citation type="submission" date="2018-11" db="EMBL/GenBank/DDBJ databases">
        <authorList>
            <consortium name="Pathogen Informatics"/>
        </authorList>
    </citation>
    <scope>NUCLEOTIDE SEQUENCE</scope>
</reference>
<comment type="caution">
    <text evidence="1">The sequence shown here is derived from an EMBL/GenBank/DDBJ whole genome shotgun (WGS) entry which is preliminary data.</text>
</comment>
<evidence type="ECO:0000313" key="2">
    <source>
        <dbReference type="Proteomes" id="UP000784294"/>
    </source>
</evidence>
<sequence length="212" mass="22979">MWVVSKELLNGPSGWHCAMASSWTQTLKPFRRQRMSPRPLSGYCENGISSSPKSVGGHLAFSLDSSAHVQRETTFLHVSCGFRLILTYLPRGGLSTAETKTALPAGMTAPPGAASTFTIPSQTAGLMKTNWPVGIALLWQMLLSCPRSAEALLQKAEGSRANVRGAIPLFCRPIYPVLKSRSGNATMLYMCQRVRKVAQVPRSSSCEPVAVR</sequence>
<proteinExistence type="predicted"/>
<gene>
    <name evidence="1" type="ORF">PXEA_LOCUS7161</name>
</gene>
<dbReference type="AlphaFoldDB" id="A0A448WK79"/>